<organism evidence="2 3">
    <name type="scientific">Pleurodeles waltl</name>
    <name type="common">Iberian ribbed newt</name>
    <dbReference type="NCBI Taxonomy" id="8319"/>
    <lineage>
        <taxon>Eukaryota</taxon>
        <taxon>Metazoa</taxon>
        <taxon>Chordata</taxon>
        <taxon>Craniata</taxon>
        <taxon>Vertebrata</taxon>
        <taxon>Euteleostomi</taxon>
        <taxon>Amphibia</taxon>
        <taxon>Batrachia</taxon>
        <taxon>Caudata</taxon>
        <taxon>Salamandroidea</taxon>
        <taxon>Salamandridae</taxon>
        <taxon>Pleurodelinae</taxon>
        <taxon>Pleurodeles</taxon>
    </lineage>
</organism>
<feature type="region of interest" description="Disordered" evidence="1">
    <location>
        <begin position="25"/>
        <end position="62"/>
    </location>
</feature>
<dbReference type="Proteomes" id="UP001066276">
    <property type="component" value="Chromosome 6"/>
</dbReference>
<protein>
    <submittedName>
        <fullName evidence="2">Uncharacterized protein</fullName>
    </submittedName>
</protein>
<reference evidence="2" key="1">
    <citation type="journal article" date="2022" name="bioRxiv">
        <title>Sequencing and chromosome-scale assembly of the giantPleurodeles waltlgenome.</title>
        <authorList>
            <person name="Brown T."/>
            <person name="Elewa A."/>
            <person name="Iarovenko S."/>
            <person name="Subramanian E."/>
            <person name="Araus A.J."/>
            <person name="Petzold A."/>
            <person name="Susuki M."/>
            <person name="Suzuki K.-i.T."/>
            <person name="Hayashi T."/>
            <person name="Toyoda A."/>
            <person name="Oliveira C."/>
            <person name="Osipova E."/>
            <person name="Leigh N.D."/>
            <person name="Simon A."/>
            <person name="Yun M.H."/>
        </authorList>
    </citation>
    <scope>NUCLEOTIDE SEQUENCE</scope>
    <source>
        <strain evidence="2">20211129_DDA</strain>
        <tissue evidence="2">Liver</tissue>
    </source>
</reference>
<keyword evidence="3" id="KW-1185">Reference proteome</keyword>
<proteinExistence type="predicted"/>
<dbReference type="AlphaFoldDB" id="A0AAV7R1E0"/>
<comment type="caution">
    <text evidence="2">The sequence shown here is derived from an EMBL/GenBank/DDBJ whole genome shotgun (WGS) entry which is preliminary data.</text>
</comment>
<evidence type="ECO:0000313" key="2">
    <source>
        <dbReference type="EMBL" id="KAJ1145151.1"/>
    </source>
</evidence>
<feature type="compositionally biased region" description="Low complexity" evidence="1">
    <location>
        <begin position="30"/>
        <end position="52"/>
    </location>
</feature>
<evidence type="ECO:0000256" key="1">
    <source>
        <dbReference type="SAM" id="MobiDB-lite"/>
    </source>
</evidence>
<sequence>MQPGHPVSRACLFAPGGLQVAAPGFRPRGSGSPAAAATSASAAQSETARCTAPRPPPAIVYDPRRGECLQSGLQTLPGPLGPAAGAGLHGEPAGLTTGPAADRAGCCGPFGPRCIDGPSPGGAVSSAAAGMGTLPAARSPTSGSQRGRMPGPRRSPHLALLRGADVSLPLLTGPQRRAVDRVRFPASVPGSTLATPGLGPFGSPILVVPNKWGHPGVSQHAFLDAVRVGFLGG</sequence>
<gene>
    <name evidence="2" type="ORF">NDU88_011443</name>
</gene>
<accession>A0AAV7R1E0</accession>
<evidence type="ECO:0000313" key="3">
    <source>
        <dbReference type="Proteomes" id="UP001066276"/>
    </source>
</evidence>
<feature type="region of interest" description="Disordered" evidence="1">
    <location>
        <begin position="134"/>
        <end position="154"/>
    </location>
</feature>
<dbReference type="EMBL" id="JANPWB010000010">
    <property type="protein sequence ID" value="KAJ1145151.1"/>
    <property type="molecule type" value="Genomic_DNA"/>
</dbReference>
<name>A0AAV7R1E0_PLEWA</name>